<evidence type="ECO:0000256" key="11">
    <source>
        <dbReference type="SAM" id="MobiDB-lite"/>
    </source>
</evidence>
<dbReference type="InterPro" id="IPR014014">
    <property type="entry name" value="RNA_helicase_DEAD_Q_motif"/>
</dbReference>
<dbReference type="FunCoup" id="A0A5R8Q9N4">
    <property type="interactions" value="266"/>
</dbReference>
<evidence type="ECO:0000313" key="16">
    <source>
        <dbReference type="Proteomes" id="UP000306912"/>
    </source>
</evidence>
<feature type="domain" description="Helicase ATP-binding" evidence="12">
    <location>
        <begin position="32"/>
        <end position="202"/>
    </location>
</feature>
<reference evidence="15 16" key="1">
    <citation type="submission" date="2019-05" db="EMBL/GenBank/DDBJ databases">
        <title>Culicoidintestinum kansasii gen. nov., sp. nov. from the gastrointestinal tract of the biting midge, Culicoides sonorensis.</title>
        <authorList>
            <person name="Neupane S."/>
            <person name="Ghosh A."/>
            <person name="Gunther S."/>
            <person name="Martin K."/>
            <person name="Zurek L."/>
        </authorList>
    </citation>
    <scope>NUCLEOTIDE SEQUENCE [LARGE SCALE GENOMIC DNA]</scope>
    <source>
        <strain evidence="15 16">CS-1</strain>
    </source>
</reference>
<dbReference type="Gene3D" id="3.40.50.300">
    <property type="entry name" value="P-loop containing nucleotide triphosphate hydrolases"/>
    <property type="match status" value="2"/>
</dbReference>
<evidence type="ECO:0000256" key="6">
    <source>
        <dbReference type="ARBA" id="ARBA00022840"/>
    </source>
</evidence>
<dbReference type="PROSITE" id="PS51192">
    <property type="entry name" value="HELICASE_ATP_BIND_1"/>
    <property type="match status" value="1"/>
</dbReference>
<dbReference type="InterPro" id="IPR001650">
    <property type="entry name" value="Helicase_C-like"/>
</dbReference>
<keyword evidence="4" id="KW-0378">Hydrolase</keyword>
<dbReference type="CDD" id="cd18787">
    <property type="entry name" value="SF2_C_DEAD"/>
    <property type="match status" value="1"/>
</dbReference>
<keyword evidence="16" id="KW-1185">Reference proteome</keyword>
<evidence type="ECO:0000256" key="8">
    <source>
        <dbReference type="ARBA" id="ARBA00047984"/>
    </source>
</evidence>
<dbReference type="PANTHER" id="PTHR47959">
    <property type="entry name" value="ATP-DEPENDENT RNA HELICASE RHLE-RELATED"/>
    <property type="match status" value="1"/>
</dbReference>
<feature type="compositionally biased region" description="Basic and acidic residues" evidence="11">
    <location>
        <begin position="459"/>
        <end position="543"/>
    </location>
</feature>
<dbReference type="InterPro" id="IPR014001">
    <property type="entry name" value="Helicase_ATP-bd"/>
</dbReference>
<dbReference type="InterPro" id="IPR044742">
    <property type="entry name" value="DEAD/DEAH_RhlB"/>
</dbReference>
<dbReference type="Pfam" id="PF00270">
    <property type="entry name" value="DEAD"/>
    <property type="match status" value="1"/>
</dbReference>
<feature type="compositionally biased region" description="Basic residues" evidence="11">
    <location>
        <begin position="547"/>
        <end position="559"/>
    </location>
</feature>
<feature type="domain" description="DEAD-box RNA helicase Q" evidence="14">
    <location>
        <begin position="1"/>
        <end position="29"/>
    </location>
</feature>
<dbReference type="EMBL" id="VBWP01000009">
    <property type="protein sequence ID" value="TLG72123.1"/>
    <property type="molecule type" value="Genomic_DNA"/>
</dbReference>
<evidence type="ECO:0000256" key="9">
    <source>
        <dbReference type="ARBA" id="ARBA00067932"/>
    </source>
</evidence>
<dbReference type="FunFam" id="3.40.50.300:FF:000108">
    <property type="entry name" value="ATP-dependent RNA helicase RhlE"/>
    <property type="match status" value="1"/>
</dbReference>
<feature type="short sequence motif" description="Q motif" evidence="10">
    <location>
        <begin position="1"/>
        <end position="29"/>
    </location>
</feature>
<evidence type="ECO:0000259" key="13">
    <source>
        <dbReference type="PROSITE" id="PS51194"/>
    </source>
</evidence>
<protein>
    <recommendedName>
        <fullName evidence="9">ATP-dependent RNA helicase CshA</fullName>
        <ecNumber evidence="1">3.6.4.13</ecNumber>
    </recommendedName>
</protein>
<comment type="catalytic activity">
    <reaction evidence="8">
        <text>ATP + H2O = ADP + phosphate + H(+)</text>
        <dbReference type="Rhea" id="RHEA:13065"/>
        <dbReference type="ChEBI" id="CHEBI:15377"/>
        <dbReference type="ChEBI" id="CHEBI:15378"/>
        <dbReference type="ChEBI" id="CHEBI:30616"/>
        <dbReference type="ChEBI" id="CHEBI:43474"/>
        <dbReference type="ChEBI" id="CHEBI:456216"/>
        <dbReference type="EC" id="3.6.4.13"/>
    </reaction>
</comment>
<feature type="domain" description="Helicase C-terminal" evidence="13">
    <location>
        <begin position="213"/>
        <end position="375"/>
    </location>
</feature>
<evidence type="ECO:0000259" key="14">
    <source>
        <dbReference type="PROSITE" id="PS51195"/>
    </source>
</evidence>
<dbReference type="Proteomes" id="UP000306912">
    <property type="component" value="Unassembled WGS sequence"/>
</dbReference>
<dbReference type="InterPro" id="IPR011545">
    <property type="entry name" value="DEAD/DEAH_box_helicase_dom"/>
</dbReference>
<dbReference type="GO" id="GO:0003723">
    <property type="term" value="F:RNA binding"/>
    <property type="evidence" value="ECO:0007669"/>
    <property type="project" value="UniProtKB-ARBA"/>
</dbReference>
<dbReference type="RefSeq" id="WP_138191885.1">
    <property type="nucleotide sequence ID" value="NZ_VBWP01000009.1"/>
</dbReference>
<dbReference type="InParanoid" id="A0A5R8Q9N4"/>
<dbReference type="PANTHER" id="PTHR47959:SF1">
    <property type="entry name" value="ATP-DEPENDENT RNA HELICASE DBPA"/>
    <property type="match status" value="1"/>
</dbReference>
<keyword evidence="5 15" id="KW-0347">Helicase</keyword>
<name>A0A5R8Q9N4_9FIRM</name>
<feature type="region of interest" description="Disordered" evidence="11">
    <location>
        <begin position="436"/>
        <end position="559"/>
    </location>
</feature>
<dbReference type="InterPro" id="IPR027417">
    <property type="entry name" value="P-loop_NTPase"/>
</dbReference>
<dbReference type="Pfam" id="PF00271">
    <property type="entry name" value="Helicase_C"/>
    <property type="match status" value="1"/>
</dbReference>
<evidence type="ECO:0000256" key="10">
    <source>
        <dbReference type="PROSITE-ProRule" id="PRU00552"/>
    </source>
</evidence>
<evidence type="ECO:0000313" key="15">
    <source>
        <dbReference type="EMBL" id="TLG72123.1"/>
    </source>
</evidence>
<dbReference type="SUPFAM" id="SSF52540">
    <property type="entry name" value="P-loop containing nucleoside triphosphate hydrolases"/>
    <property type="match status" value="1"/>
</dbReference>
<keyword evidence="3" id="KW-0547">Nucleotide-binding</keyword>
<gene>
    <name evidence="15" type="ORF">FEZ08_09850</name>
</gene>
<dbReference type="CDD" id="cd00268">
    <property type="entry name" value="DEADc"/>
    <property type="match status" value="1"/>
</dbReference>
<keyword evidence="6" id="KW-0067">ATP-binding</keyword>
<dbReference type="EC" id="3.6.4.13" evidence="1"/>
<evidence type="ECO:0000256" key="5">
    <source>
        <dbReference type="ARBA" id="ARBA00022806"/>
    </source>
</evidence>
<evidence type="ECO:0000256" key="1">
    <source>
        <dbReference type="ARBA" id="ARBA00012552"/>
    </source>
</evidence>
<comment type="similarity">
    <text evidence="7">Belongs to the DEAD box helicase family.</text>
</comment>
<dbReference type="GO" id="GO:0005829">
    <property type="term" value="C:cytosol"/>
    <property type="evidence" value="ECO:0007669"/>
    <property type="project" value="TreeGrafter"/>
</dbReference>
<comment type="caution">
    <text evidence="15">The sequence shown here is derived from an EMBL/GenBank/DDBJ whole genome shotgun (WGS) entry which is preliminary data.</text>
</comment>
<dbReference type="PROSITE" id="PS51194">
    <property type="entry name" value="HELICASE_CTER"/>
    <property type="match status" value="1"/>
</dbReference>
<dbReference type="AlphaFoldDB" id="A0A5R8Q9N4"/>
<dbReference type="SMART" id="SM00490">
    <property type="entry name" value="HELICc"/>
    <property type="match status" value="1"/>
</dbReference>
<organism evidence="15 16">
    <name type="scientific">Culicoidibacter larvae</name>
    <dbReference type="NCBI Taxonomy" id="2579976"/>
    <lineage>
        <taxon>Bacteria</taxon>
        <taxon>Bacillati</taxon>
        <taxon>Bacillota</taxon>
        <taxon>Culicoidibacteria</taxon>
        <taxon>Culicoidibacterales</taxon>
        <taxon>Culicoidibacteraceae</taxon>
        <taxon>Culicoidibacter</taxon>
    </lineage>
</organism>
<sequence length="559" mass="64100">MKYSEMPLSAAMHSTLAEIGYETATPIQVEAIPNVLEGHDIIGQAQTGTGKTAAFAIPTIEQLQPGKLPQVLVLVPTRELALQVTDEFRKLSAHTKLKTVAVYGGESIDKQFKLLRQGADIIVGTPGRVIDHIVKRRTLKTDNIRFMILDEVDEMLSMGFIDDVETILERMPEERQTLFFSATMPQKVKAVAERFLNEPVHIAIKAKELTVENITQYYVEVRDNQKLATLVDVIRVQKPELAIVFARTKRRVDEVMEALMQEGFHADRIHGDLSQEQRTVAFRKFKARQTRILIATDVAARGLDIQGVSHVYNYDLPQDYEYYVHRIGRTGRAGLSGQAISFVTPKERKGQLPYIEKKTKATMERMYRPSTNEVIEAVENEAAERMIDSISFGEAYHRVAQAKQMLKEYDPSLLVAAALHLLTPKFDKEAFSKAREDEANFRGNNNRRARGMEQHPNTRRRDGGRNDRRRDDRNGGGERRRDDRRRDDRNGGGDRRRSELSGAERRHDERRRDDQRDRDRRNNRIEGRGGERRYNDDRRERSGGYKGKGRGPAPKRKQR</sequence>
<evidence type="ECO:0000256" key="7">
    <source>
        <dbReference type="ARBA" id="ARBA00038437"/>
    </source>
</evidence>
<evidence type="ECO:0000256" key="2">
    <source>
        <dbReference type="ARBA" id="ARBA00022490"/>
    </source>
</evidence>
<evidence type="ECO:0000256" key="3">
    <source>
        <dbReference type="ARBA" id="ARBA00022741"/>
    </source>
</evidence>
<dbReference type="PROSITE" id="PS51195">
    <property type="entry name" value="Q_MOTIF"/>
    <property type="match status" value="1"/>
</dbReference>
<keyword evidence="2" id="KW-0963">Cytoplasm</keyword>
<accession>A0A5R8Q9N4</accession>
<dbReference type="GO" id="GO:0016787">
    <property type="term" value="F:hydrolase activity"/>
    <property type="evidence" value="ECO:0007669"/>
    <property type="project" value="UniProtKB-KW"/>
</dbReference>
<dbReference type="SMART" id="SM00487">
    <property type="entry name" value="DEXDc"/>
    <property type="match status" value="1"/>
</dbReference>
<dbReference type="GO" id="GO:0003724">
    <property type="term" value="F:RNA helicase activity"/>
    <property type="evidence" value="ECO:0007669"/>
    <property type="project" value="UniProtKB-EC"/>
</dbReference>
<dbReference type="GO" id="GO:0005524">
    <property type="term" value="F:ATP binding"/>
    <property type="evidence" value="ECO:0007669"/>
    <property type="project" value="UniProtKB-KW"/>
</dbReference>
<dbReference type="OrthoDB" id="9805696at2"/>
<evidence type="ECO:0000256" key="4">
    <source>
        <dbReference type="ARBA" id="ARBA00022801"/>
    </source>
</evidence>
<dbReference type="InterPro" id="IPR050079">
    <property type="entry name" value="DEAD_box_RNA_helicase"/>
</dbReference>
<evidence type="ECO:0000259" key="12">
    <source>
        <dbReference type="PROSITE" id="PS51192"/>
    </source>
</evidence>
<proteinExistence type="inferred from homology"/>